<dbReference type="Gene3D" id="3.40.50.2000">
    <property type="entry name" value="Glycogen Phosphorylase B"/>
    <property type="match status" value="2"/>
</dbReference>
<comment type="caution">
    <text evidence="3">The sequence shown here is derived from an EMBL/GenBank/DDBJ whole genome shotgun (WGS) entry which is preliminary data.</text>
</comment>
<sequence>MHVMHLIDSGGLYGAEQVLLGLVRYCNQHDTKATIVSVGDTGVPEKALELAAKNAGLPLICLRMKNGLNLSGARKIIELAKSEQADLLHSHGYKFNILMGLIPTRWRLPCITTVHGYVHSPVGSRMWCYEWLDRKMLSRLEQVVFVSEQTLAHPRVKNLGLAHSQVIANGLDTSTRLTLDTELESGAIKDFVGATNKLIVAVGRLSREKGFDTLLKAFADVYRNDTGCRILIVGEGGKRAELESLIAEQGLKDVVMLPGFCKQVSLLLQQAKLFVMPSLTEGLPMALLEAMAVGVPIIASEVGAIPQVLDKGRCGKLVPAANVSELTKSMQLLLADSEEAALLGECGRERQQRHYSVDAMGTAYLRLYRNMVRGN</sequence>
<name>A0A368N6M0_9GAMM</name>
<evidence type="ECO:0000259" key="1">
    <source>
        <dbReference type="Pfam" id="PF00534"/>
    </source>
</evidence>
<accession>A0A368N6M0</accession>
<dbReference type="InterPro" id="IPR028098">
    <property type="entry name" value="Glyco_trans_4-like_N"/>
</dbReference>
<dbReference type="Proteomes" id="UP000252558">
    <property type="component" value="Unassembled WGS sequence"/>
</dbReference>
<evidence type="ECO:0000259" key="2">
    <source>
        <dbReference type="Pfam" id="PF13439"/>
    </source>
</evidence>
<proteinExistence type="predicted"/>
<organism evidence="3 4">
    <name type="scientific">Corallincola holothuriorum</name>
    <dbReference type="NCBI Taxonomy" id="2282215"/>
    <lineage>
        <taxon>Bacteria</taxon>
        <taxon>Pseudomonadati</taxon>
        <taxon>Pseudomonadota</taxon>
        <taxon>Gammaproteobacteria</taxon>
        <taxon>Alteromonadales</taxon>
        <taxon>Psychromonadaceae</taxon>
        <taxon>Corallincola</taxon>
    </lineage>
</organism>
<reference evidence="3 4" key="1">
    <citation type="submission" date="2018-07" db="EMBL/GenBank/DDBJ databases">
        <title>Corallincola holothuriorum sp. nov., a new facultative anaerobe isolated from sea cucumber Apostichopus japonicus.</title>
        <authorList>
            <person name="Xia H."/>
        </authorList>
    </citation>
    <scope>NUCLEOTIDE SEQUENCE [LARGE SCALE GENOMIC DNA]</scope>
    <source>
        <strain evidence="3 4">C4</strain>
    </source>
</reference>
<evidence type="ECO:0000313" key="4">
    <source>
        <dbReference type="Proteomes" id="UP000252558"/>
    </source>
</evidence>
<protein>
    <submittedName>
        <fullName evidence="3">Glycosyltransferase</fullName>
    </submittedName>
</protein>
<keyword evidence="4" id="KW-1185">Reference proteome</keyword>
<dbReference type="PANTHER" id="PTHR12526">
    <property type="entry name" value="GLYCOSYLTRANSFERASE"/>
    <property type="match status" value="1"/>
</dbReference>
<dbReference type="GO" id="GO:1901135">
    <property type="term" value="P:carbohydrate derivative metabolic process"/>
    <property type="evidence" value="ECO:0007669"/>
    <property type="project" value="UniProtKB-ARBA"/>
</dbReference>
<evidence type="ECO:0000313" key="3">
    <source>
        <dbReference type="EMBL" id="RCU45165.1"/>
    </source>
</evidence>
<keyword evidence="3" id="KW-0808">Transferase</keyword>
<gene>
    <name evidence="3" type="ORF">DU002_17205</name>
</gene>
<feature type="domain" description="Glycosyl transferase family 1" evidence="1">
    <location>
        <begin position="195"/>
        <end position="349"/>
    </location>
</feature>
<dbReference type="AlphaFoldDB" id="A0A368N6M0"/>
<dbReference type="EMBL" id="QPID01000012">
    <property type="protein sequence ID" value="RCU45165.1"/>
    <property type="molecule type" value="Genomic_DNA"/>
</dbReference>
<dbReference type="InterPro" id="IPR001296">
    <property type="entry name" value="Glyco_trans_1"/>
</dbReference>
<dbReference type="Pfam" id="PF00534">
    <property type="entry name" value="Glycos_transf_1"/>
    <property type="match status" value="1"/>
</dbReference>
<dbReference type="PANTHER" id="PTHR12526:SF630">
    <property type="entry name" value="GLYCOSYLTRANSFERASE"/>
    <property type="match status" value="1"/>
</dbReference>
<dbReference type="SUPFAM" id="SSF53756">
    <property type="entry name" value="UDP-Glycosyltransferase/glycogen phosphorylase"/>
    <property type="match status" value="1"/>
</dbReference>
<dbReference type="Pfam" id="PF13439">
    <property type="entry name" value="Glyco_transf_4"/>
    <property type="match status" value="1"/>
</dbReference>
<dbReference type="OrthoDB" id="9768937at2"/>
<dbReference type="GO" id="GO:0016757">
    <property type="term" value="F:glycosyltransferase activity"/>
    <property type="evidence" value="ECO:0007669"/>
    <property type="project" value="InterPro"/>
</dbReference>
<feature type="domain" description="Glycosyltransferase subfamily 4-like N-terminal" evidence="2">
    <location>
        <begin position="14"/>
        <end position="174"/>
    </location>
</feature>
<dbReference type="RefSeq" id="WP_114339684.1">
    <property type="nucleotide sequence ID" value="NZ_QPID01000012.1"/>
</dbReference>